<evidence type="ECO:0000313" key="3">
    <source>
        <dbReference type="Proteomes" id="UP000225740"/>
    </source>
</evidence>
<dbReference type="AlphaFoldDB" id="A0A2G1WBK5"/>
<evidence type="ECO:0000259" key="1">
    <source>
        <dbReference type="Pfam" id="PF04480"/>
    </source>
</evidence>
<dbReference type="PANTHER" id="PTHR38590">
    <property type="entry name" value="BLL0828 PROTEIN"/>
    <property type="match status" value="1"/>
</dbReference>
<name>A0A2G1WBK5_9BACT</name>
<feature type="domain" description="DUF559" evidence="1">
    <location>
        <begin position="4"/>
        <end position="107"/>
    </location>
</feature>
<dbReference type="CDD" id="cd01038">
    <property type="entry name" value="Endonuclease_DUF559"/>
    <property type="match status" value="1"/>
</dbReference>
<dbReference type="InterPro" id="IPR047216">
    <property type="entry name" value="Endonuclease_DUF559_bact"/>
</dbReference>
<dbReference type="SUPFAM" id="SSF52980">
    <property type="entry name" value="Restriction endonuclease-like"/>
    <property type="match status" value="1"/>
</dbReference>
<dbReference type="EMBL" id="NIZW01000002">
    <property type="protein sequence ID" value="PHQ36422.1"/>
    <property type="molecule type" value="Genomic_DNA"/>
</dbReference>
<dbReference type="Gene3D" id="3.40.960.10">
    <property type="entry name" value="VSR Endonuclease"/>
    <property type="match status" value="1"/>
</dbReference>
<evidence type="ECO:0000313" key="2">
    <source>
        <dbReference type="EMBL" id="PHQ36422.1"/>
    </source>
</evidence>
<keyword evidence="3" id="KW-1185">Reference proteome</keyword>
<organism evidence="2 3">
    <name type="scientific">Rhodopirellula bahusiensis</name>
    <dbReference type="NCBI Taxonomy" id="2014065"/>
    <lineage>
        <taxon>Bacteria</taxon>
        <taxon>Pseudomonadati</taxon>
        <taxon>Planctomycetota</taxon>
        <taxon>Planctomycetia</taxon>
        <taxon>Pirellulales</taxon>
        <taxon>Pirellulaceae</taxon>
        <taxon>Rhodopirellula</taxon>
    </lineage>
</organism>
<comment type="caution">
    <text evidence="2">The sequence shown here is derived from an EMBL/GenBank/DDBJ whole genome shotgun (WGS) entry which is preliminary data.</text>
</comment>
<dbReference type="RefSeq" id="WP_099259322.1">
    <property type="nucleotide sequence ID" value="NZ_NIZW01000002.1"/>
</dbReference>
<dbReference type="InterPro" id="IPR011335">
    <property type="entry name" value="Restrct_endonuc-II-like"/>
</dbReference>
<dbReference type="InterPro" id="IPR007569">
    <property type="entry name" value="DUF559"/>
</dbReference>
<dbReference type="Proteomes" id="UP000225740">
    <property type="component" value="Unassembled WGS sequence"/>
</dbReference>
<dbReference type="OrthoDB" id="9798754at2"/>
<dbReference type="GeneID" id="90607278"/>
<gene>
    <name evidence="2" type="ORF">CEE69_03235</name>
</gene>
<reference evidence="2 3" key="1">
    <citation type="submission" date="2017-06" db="EMBL/GenBank/DDBJ databases">
        <title>Description of Rhodopirellula bahusiensis sp. nov.</title>
        <authorList>
            <person name="Kizina J."/>
            <person name="Harder J."/>
        </authorList>
    </citation>
    <scope>NUCLEOTIDE SEQUENCE [LARGE SCALE GENOMIC DNA]</scope>
    <source>
        <strain evidence="2 3">SWK21</strain>
    </source>
</reference>
<sequence length="134" mass="15272">MSHDHASNRRKNSTRSEGLLWSILRGQQVCGLKFRREHSIAPWIVDFACLAKSLVVEIDGGYHDATIERDMRRQRDLESRGWQVLRFTDEEVENDAEAVARAIVAAIGMEYSFQPRLKTGSGARNIHAKKPKPK</sequence>
<proteinExistence type="predicted"/>
<dbReference type="PANTHER" id="PTHR38590:SF1">
    <property type="entry name" value="BLL0828 PROTEIN"/>
    <property type="match status" value="1"/>
</dbReference>
<accession>A0A2G1WBK5</accession>
<dbReference type="Pfam" id="PF04480">
    <property type="entry name" value="DUF559"/>
    <property type="match status" value="1"/>
</dbReference>
<protein>
    <recommendedName>
        <fullName evidence="1">DUF559 domain-containing protein</fullName>
    </recommendedName>
</protein>